<keyword evidence="3" id="KW-0645">Protease</keyword>
<feature type="non-terminal residue" evidence="12">
    <location>
        <position position="1"/>
    </location>
</feature>
<keyword evidence="5" id="KW-0378">Hydrolase</keyword>
<dbReference type="InterPro" id="IPR011249">
    <property type="entry name" value="Metalloenz_LuxS/M16"/>
</dbReference>
<dbReference type="AlphaFoldDB" id="A0A6A4MJF1"/>
<keyword evidence="6" id="KW-0862">Zinc</keyword>
<gene>
    <name evidence="12" type="ORF">C3L33_02044</name>
</gene>
<evidence type="ECO:0000256" key="9">
    <source>
        <dbReference type="SAM" id="MobiDB-lite"/>
    </source>
</evidence>
<evidence type="ECO:0000256" key="1">
    <source>
        <dbReference type="ARBA" id="ARBA00001947"/>
    </source>
</evidence>
<feature type="domain" description="Peptidase M16 C-terminal" evidence="11">
    <location>
        <begin position="337"/>
        <end position="505"/>
    </location>
</feature>
<dbReference type="GO" id="GO:0046872">
    <property type="term" value="F:metal ion binding"/>
    <property type="evidence" value="ECO:0007669"/>
    <property type="project" value="UniProtKB-KW"/>
</dbReference>
<evidence type="ECO:0000256" key="6">
    <source>
        <dbReference type="ARBA" id="ARBA00022833"/>
    </source>
</evidence>
<evidence type="ECO:0000313" key="13">
    <source>
        <dbReference type="Proteomes" id="UP000428333"/>
    </source>
</evidence>
<dbReference type="FunFam" id="3.30.830.10:FF:000012">
    <property type="entry name" value="Protease 3"/>
    <property type="match status" value="1"/>
</dbReference>
<protein>
    <recommendedName>
        <fullName evidence="14">Peptidase M16 N-terminal domain-containing protein</fullName>
    </recommendedName>
</protein>
<keyword evidence="7" id="KW-0482">Metalloprotease</keyword>
<dbReference type="InterPro" id="IPR011765">
    <property type="entry name" value="Pept_M16_N"/>
</dbReference>
<sequence>MLQRMPIHTLSQTPPFLEPDSDPQRLSSPSNCRLPFAFARNENSTGALEFKSLAILSETCVLTLALDRGKMALAIFSQTASSPRKNGKAIFPRSSANVKTWVSDKMAEDFNLSAPVEFLFPANAKGSLQLQGEDERCGSELGSRRTSWISIKARYDDPPKRYWGDEAYYRAAMEMIIRCAASMNVRVGSFSEPDGLEGLAHFLEHMLFYASEKYPNEDSYSKYISEHGGYTNAFTSDENTNYNFDVNAENFEEALDRFAQFFIKPLMSPDATMREIRAVNSGKLPFEYLPHFISWQILQKHLSSKDHPYHRFSTEVVSFAGNLDSLDVWPKERGVDTRLELLSFYEEHYSANIMHLVVYAKENLDKIESLVENIFQEIPNKEEVLCILLVSLAHQNTFRYSCVSRIKVIVFCTVCVAFLCQILVKAIPIKQGHELRVVWPVTPDIQHYKEGASCYLSHLIGHEGNGSLFCSLKKMGGLGYLLYAGETEWTNDFSFFSVIIDLTDAGHGGIDAVRLLYVKVVTILLTSDIGLLAQIPTCSVN</sequence>
<keyword evidence="4" id="KW-0479">Metal-binding</keyword>
<evidence type="ECO:0000259" key="11">
    <source>
        <dbReference type="Pfam" id="PF05193"/>
    </source>
</evidence>
<evidence type="ECO:0000256" key="7">
    <source>
        <dbReference type="ARBA" id="ARBA00023049"/>
    </source>
</evidence>
<dbReference type="OrthoDB" id="952271at2759"/>
<dbReference type="InterPro" id="IPR007863">
    <property type="entry name" value="Peptidase_M16_C"/>
</dbReference>
<evidence type="ECO:0000259" key="10">
    <source>
        <dbReference type="Pfam" id="PF00675"/>
    </source>
</evidence>
<comment type="caution">
    <text evidence="12">The sequence shown here is derived from an EMBL/GenBank/DDBJ whole genome shotgun (WGS) entry which is preliminary data.</text>
</comment>
<evidence type="ECO:0008006" key="14">
    <source>
        <dbReference type="Google" id="ProtNLM"/>
    </source>
</evidence>
<organism evidence="12 13">
    <name type="scientific">Rhododendron williamsianum</name>
    <dbReference type="NCBI Taxonomy" id="262921"/>
    <lineage>
        <taxon>Eukaryota</taxon>
        <taxon>Viridiplantae</taxon>
        <taxon>Streptophyta</taxon>
        <taxon>Embryophyta</taxon>
        <taxon>Tracheophyta</taxon>
        <taxon>Spermatophyta</taxon>
        <taxon>Magnoliopsida</taxon>
        <taxon>eudicotyledons</taxon>
        <taxon>Gunneridae</taxon>
        <taxon>Pentapetalae</taxon>
        <taxon>asterids</taxon>
        <taxon>Ericales</taxon>
        <taxon>Ericaceae</taxon>
        <taxon>Ericoideae</taxon>
        <taxon>Rhodoreae</taxon>
        <taxon>Rhododendron</taxon>
    </lineage>
</organism>
<evidence type="ECO:0000256" key="5">
    <source>
        <dbReference type="ARBA" id="ARBA00022801"/>
    </source>
</evidence>
<evidence type="ECO:0000256" key="4">
    <source>
        <dbReference type="ARBA" id="ARBA00022723"/>
    </source>
</evidence>
<dbReference type="GO" id="GO:0004222">
    <property type="term" value="F:metalloendopeptidase activity"/>
    <property type="evidence" value="ECO:0007669"/>
    <property type="project" value="InterPro"/>
</dbReference>
<dbReference type="Proteomes" id="UP000428333">
    <property type="component" value="Linkage Group LG02"/>
</dbReference>
<dbReference type="GO" id="GO:0051603">
    <property type="term" value="P:proteolysis involved in protein catabolic process"/>
    <property type="evidence" value="ECO:0007669"/>
    <property type="project" value="TreeGrafter"/>
</dbReference>
<feature type="domain" description="Peptidase M16 N-terminal" evidence="10">
    <location>
        <begin position="179"/>
        <end position="281"/>
    </location>
</feature>
<evidence type="ECO:0000256" key="3">
    <source>
        <dbReference type="ARBA" id="ARBA00022670"/>
    </source>
</evidence>
<evidence type="ECO:0000256" key="8">
    <source>
        <dbReference type="RuleBase" id="RU004447"/>
    </source>
</evidence>
<dbReference type="GO" id="GO:0005739">
    <property type="term" value="C:mitochondrion"/>
    <property type="evidence" value="ECO:0007669"/>
    <property type="project" value="TreeGrafter"/>
</dbReference>
<dbReference type="PROSITE" id="PS00143">
    <property type="entry name" value="INSULINASE"/>
    <property type="match status" value="1"/>
</dbReference>
<accession>A0A6A4MJF1</accession>
<reference evidence="12 13" key="1">
    <citation type="journal article" date="2019" name="Genome Biol. Evol.">
        <title>The Rhododendron genome and chromosomal organization provide insight into shared whole-genome duplications across the heath family (Ericaceae).</title>
        <authorList>
            <person name="Soza V.L."/>
            <person name="Lindsley D."/>
            <person name="Waalkes A."/>
            <person name="Ramage E."/>
            <person name="Patwardhan R.P."/>
            <person name="Burton J.N."/>
            <person name="Adey A."/>
            <person name="Kumar A."/>
            <person name="Qiu R."/>
            <person name="Shendure J."/>
            <person name="Hall B."/>
        </authorList>
    </citation>
    <scope>NUCLEOTIDE SEQUENCE [LARGE SCALE GENOMIC DNA]</scope>
    <source>
        <strain evidence="12">RSF 1966-606</strain>
    </source>
</reference>
<name>A0A6A4MJF1_9ERIC</name>
<dbReference type="InterPro" id="IPR050626">
    <property type="entry name" value="Peptidase_M16"/>
</dbReference>
<evidence type="ECO:0000313" key="12">
    <source>
        <dbReference type="EMBL" id="KAE9466047.1"/>
    </source>
</evidence>
<dbReference type="GO" id="GO:0005829">
    <property type="term" value="C:cytosol"/>
    <property type="evidence" value="ECO:0007669"/>
    <property type="project" value="TreeGrafter"/>
</dbReference>
<dbReference type="PANTHER" id="PTHR43690">
    <property type="entry name" value="NARDILYSIN"/>
    <property type="match status" value="1"/>
</dbReference>
<keyword evidence="13" id="KW-1185">Reference proteome</keyword>
<comment type="cofactor">
    <cofactor evidence="1">
        <name>Zn(2+)</name>
        <dbReference type="ChEBI" id="CHEBI:29105"/>
    </cofactor>
</comment>
<evidence type="ECO:0000256" key="2">
    <source>
        <dbReference type="ARBA" id="ARBA00007261"/>
    </source>
</evidence>
<dbReference type="Pfam" id="PF00675">
    <property type="entry name" value="Peptidase_M16"/>
    <property type="match status" value="1"/>
</dbReference>
<dbReference type="Pfam" id="PF05193">
    <property type="entry name" value="Peptidase_M16_C"/>
    <property type="match status" value="1"/>
</dbReference>
<dbReference type="Gene3D" id="3.30.830.10">
    <property type="entry name" value="Metalloenzyme, LuxS/M16 peptidase-like"/>
    <property type="match status" value="2"/>
</dbReference>
<dbReference type="SUPFAM" id="SSF63411">
    <property type="entry name" value="LuxS/MPP-like metallohydrolase"/>
    <property type="match status" value="2"/>
</dbReference>
<comment type="similarity">
    <text evidence="2 8">Belongs to the peptidase M16 family.</text>
</comment>
<dbReference type="GO" id="GO:0043171">
    <property type="term" value="P:peptide catabolic process"/>
    <property type="evidence" value="ECO:0007669"/>
    <property type="project" value="TreeGrafter"/>
</dbReference>
<feature type="region of interest" description="Disordered" evidence="9">
    <location>
        <begin position="1"/>
        <end position="27"/>
    </location>
</feature>
<dbReference type="EMBL" id="QEFC01000203">
    <property type="protein sequence ID" value="KAE9466047.1"/>
    <property type="molecule type" value="Genomic_DNA"/>
</dbReference>
<proteinExistence type="inferred from homology"/>
<dbReference type="InterPro" id="IPR001431">
    <property type="entry name" value="Pept_M16_Zn_BS"/>
</dbReference>
<dbReference type="PANTHER" id="PTHR43690:SF18">
    <property type="entry name" value="INSULIN-DEGRADING ENZYME-RELATED"/>
    <property type="match status" value="1"/>
</dbReference>